<reference evidence="1" key="1">
    <citation type="submission" date="2023-10" db="EMBL/GenBank/DDBJ databases">
        <title>Amphibacter perezi, gen. nov., sp. nov. a novel taxa of the family Comamonadaceae, class Betaproteobacteria isolated from the skin microbiota of Pelophylax perezi from different populations.</title>
        <authorList>
            <person name="Costa S."/>
            <person name="Proenca D.N."/>
            <person name="Lopes I."/>
            <person name="Morais P.V."/>
        </authorList>
    </citation>
    <scope>NUCLEOTIDE SEQUENCE</scope>
    <source>
        <strain evidence="1">SL12-8</strain>
    </source>
</reference>
<sequence length="414" mass="45323">MTAPTPATAPTPDGWTPELQNALDISLRGCDELLPVADWQRKLMRAQTSGQPLRIKLGLDPTAPDIHLGHTVVLNKMRQLQDLGHTVIFLIGDFTSLIGDPSGRNSTRPPLTAEQIKSNAETYYRQAALVLDESRTEIRYNSEWSDALGARGMIQLASRYTVARMMEREDFHKRYTGGQSISVHEFLYPLMQGYDSVALKSDLELGGTDQKFNLLMGRHLQAEYGQEPQCILTMPLLEGLDGVDKMSKSKNNYIGISEAPNSMFAKVMSISDTLMWRWYELLSFESLAAIAALKAEVDAGRNPRDAKVQLATEITTRFHSAQAAADALQDFMNRARGGIPDDVAEVTLSGAPMKLTAVLKQAGLLPSTSEALRMIAQGGVRIDGQAVSDAGLELAAGTCVVQVGKRRFARVTLS</sequence>
<proteinExistence type="predicted"/>
<dbReference type="Proteomes" id="UP001364695">
    <property type="component" value="Unassembled WGS sequence"/>
</dbReference>
<evidence type="ECO:0000313" key="1">
    <source>
        <dbReference type="EMBL" id="MEJ7136866.1"/>
    </source>
</evidence>
<accession>A0ACC6NY22</accession>
<keyword evidence="1" id="KW-0436">Ligase</keyword>
<gene>
    <name evidence="1" type="primary">tyrS</name>
    <name evidence="1" type="ORF">RV045_00280</name>
</gene>
<protein>
    <submittedName>
        <fullName evidence="1">Tyrosine--tRNA ligase</fullName>
        <ecNumber evidence="1">6.1.1.1</ecNumber>
    </submittedName>
</protein>
<keyword evidence="2" id="KW-1185">Reference proteome</keyword>
<evidence type="ECO:0000313" key="2">
    <source>
        <dbReference type="Proteomes" id="UP001364695"/>
    </source>
</evidence>
<dbReference type="EMBL" id="JAWDIE010000001">
    <property type="protein sequence ID" value="MEJ7136866.1"/>
    <property type="molecule type" value="Genomic_DNA"/>
</dbReference>
<comment type="caution">
    <text evidence="1">The sequence shown here is derived from an EMBL/GenBank/DDBJ whole genome shotgun (WGS) entry which is preliminary data.</text>
</comment>
<dbReference type="EC" id="6.1.1.1" evidence="1"/>
<organism evidence="1 2">
    <name type="scientific">Amphibiibacter pelophylacis</name>
    <dbReference type="NCBI Taxonomy" id="1799477"/>
    <lineage>
        <taxon>Bacteria</taxon>
        <taxon>Pseudomonadati</taxon>
        <taxon>Pseudomonadota</taxon>
        <taxon>Betaproteobacteria</taxon>
        <taxon>Burkholderiales</taxon>
        <taxon>Sphaerotilaceae</taxon>
        <taxon>Amphibiibacter</taxon>
    </lineage>
</organism>
<name>A0ACC6NY22_9BURK</name>